<dbReference type="PROSITE" id="PS50075">
    <property type="entry name" value="CARRIER"/>
    <property type="match status" value="1"/>
</dbReference>
<feature type="domain" description="Carrier" evidence="1">
    <location>
        <begin position="1"/>
        <end position="74"/>
    </location>
</feature>
<name>A0A7X1AWH0_9BACT</name>
<dbReference type="RefSeq" id="WP_185691937.1">
    <property type="nucleotide sequence ID" value="NZ_JACHVA010000047.1"/>
</dbReference>
<dbReference type="SUPFAM" id="SSF47336">
    <property type="entry name" value="ACP-like"/>
    <property type="match status" value="1"/>
</dbReference>
<dbReference type="AlphaFoldDB" id="A0A7X1AWH0"/>
<comment type="caution">
    <text evidence="2">The sequence shown here is derived from an EMBL/GenBank/DDBJ whole genome shotgun (WGS) entry which is preliminary data.</text>
</comment>
<accession>A0A7X1AWH0</accession>
<dbReference type="InterPro" id="IPR009081">
    <property type="entry name" value="PP-bd_ACP"/>
</dbReference>
<dbReference type="Proteomes" id="UP000525652">
    <property type="component" value="Unassembled WGS sequence"/>
</dbReference>
<reference evidence="2 3" key="1">
    <citation type="submission" date="2020-07" db="EMBL/GenBank/DDBJ databases">
        <authorList>
            <person name="Feng X."/>
        </authorList>
    </citation>
    <scope>NUCLEOTIDE SEQUENCE [LARGE SCALE GENOMIC DNA]</scope>
    <source>
        <strain evidence="2 3">JCM14086</strain>
    </source>
</reference>
<keyword evidence="3" id="KW-1185">Reference proteome</keyword>
<protein>
    <submittedName>
        <fullName evidence="2">Acyl carrier protein</fullName>
    </submittedName>
</protein>
<gene>
    <name evidence="2" type="ORF">H5P30_05425</name>
</gene>
<dbReference type="EMBL" id="JACHVA010000047">
    <property type="protein sequence ID" value="MBC2601212.1"/>
    <property type="molecule type" value="Genomic_DNA"/>
</dbReference>
<dbReference type="Pfam" id="PF00550">
    <property type="entry name" value="PP-binding"/>
    <property type="match status" value="1"/>
</dbReference>
<dbReference type="InterPro" id="IPR036736">
    <property type="entry name" value="ACP-like_sf"/>
</dbReference>
<evidence type="ECO:0000313" key="2">
    <source>
        <dbReference type="EMBL" id="MBC2601212.1"/>
    </source>
</evidence>
<dbReference type="Gene3D" id="1.10.1200.10">
    <property type="entry name" value="ACP-like"/>
    <property type="match status" value="1"/>
</dbReference>
<organism evidence="2 3">
    <name type="scientific">Puniceicoccus vermicola</name>
    <dbReference type="NCBI Taxonomy" id="388746"/>
    <lineage>
        <taxon>Bacteria</taxon>
        <taxon>Pseudomonadati</taxon>
        <taxon>Verrucomicrobiota</taxon>
        <taxon>Opitutia</taxon>
        <taxon>Puniceicoccales</taxon>
        <taxon>Puniceicoccaceae</taxon>
        <taxon>Puniceicoccus</taxon>
    </lineage>
</organism>
<evidence type="ECO:0000259" key="1">
    <source>
        <dbReference type="PROSITE" id="PS50075"/>
    </source>
</evidence>
<evidence type="ECO:0000313" key="3">
    <source>
        <dbReference type="Proteomes" id="UP000525652"/>
    </source>
</evidence>
<sequence>MSTLLRLQTIFRDVLDDDELVLTEEFSQADSEDWDSVATVQIALAVEENFGVNLPTQLVGNLTSVRQLLDHLPE</sequence>
<proteinExistence type="predicted"/>